<keyword evidence="7" id="KW-1185">Reference proteome</keyword>
<dbReference type="GO" id="GO:0008716">
    <property type="term" value="F:D-alanine-D-alanine ligase activity"/>
    <property type="evidence" value="ECO:0007669"/>
    <property type="project" value="InterPro"/>
</dbReference>
<feature type="region of interest" description="Disordered" evidence="4">
    <location>
        <begin position="1"/>
        <end position="22"/>
    </location>
</feature>
<keyword evidence="6" id="KW-0808">Transferase</keyword>
<sequence length="636" mass="72556">MKAVQAKKQTNRNGTGFRGPVDNPEAFLRPDWWRKIFNAMYLKTDADVVEDQKITATEVSLFTEITKISANDAVLDMACGQGRHLIELARRGYKNLNGIDRSRYLIQRGRNISRKEQLPVTFREGDVRKLPYQTDSFDLVTILGNSFGYFESTDDDARIIKEVFRCLKPNGQFLIDVSDGEYIRNHFAPRSWEWIDSKHFVCRERTLASDNERLISREVITHTDKGVIVDQFYAERLYTRESLRNLLDSVGFSDITFHMEISPDSQRNQDLGMMERRLIVTARAKKEWTPRKDRKKTANIVVVMGDPKRSDIIKPDAVFDDDDLETINQLKTALSSLDDYKITYLNNHHTLIDDLAKIKGKTDMVLNLCDEGFNNEATKELHVPALLEMLEIPYTGSGPQCLAFCYDKSLIRGIASEVGVPVARAFFIKPGDNLFEMNIAFPVIAKPNFGDSSFGITSKSVAYSIEELDDAILMIREKFGYAKPILVEEFLTGPEISLGIIGNPPEQYQILPIIEESYEDLPEGLPKICGYEAKWLVDSPYFKALKSVPANLPRETEQVIITCSLRLFERLECRDYCRFDWRLDEHGNPCLLEANPNPGWCWDGHLAKMAALDGISYPMMLDKIINSAIIRVNGMH</sequence>
<dbReference type="InterPro" id="IPR013815">
    <property type="entry name" value="ATP_grasp_subdomain_1"/>
</dbReference>
<dbReference type="AlphaFoldDB" id="A0A9X1HWF3"/>
<evidence type="ECO:0000256" key="3">
    <source>
        <dbReference type="PROSITE-ProRule" id="PRU00409"/>
    </source>
</evidence>
<proteinExistence type="inferred from homology"/>
<dbReference type="GO" id="GO:0046872">
    <property type="term" value="F:metal ion binding"/>
    <property type="evidence" value="ECO:0007669"/>
    <property type="project" value="InterPro"/>
</dbReference>
<keyword evidence="2" id="KW-0436">Ligase</keyword>
<dbReference type="Proteomes" id="UP001139409">
    <property type="component" value="Unassembled WGS sequence"/>
</dbReference>
<evidence type="ECO:0000256" key="2">
    <source>
        <dbReference type="ARBA" id="ARBA00022598"/>
    </source>
</evidence>
<name>A0A9X1HWF3_9BACT</name>
<dbReference type="PANTHER" id="PTHR23132">
    <property type="entry name" value="D-ALANINE--D-ALANINE LIGASE"/>
    <property type="match status" value="1"/>
</dbReference>
<dbReference type="Pfam" id="PF07478">
    <property type="entry name" value="Dala_Dala_lig_C"/>
    <property type="match status" value="1"/>
</dbReference>
<dbReference type="GO" id="GO:0032259">
    <property type="term" value="P:methylation"/>
    <property type="evidence" value="ECO:0007669"/>
    <property type="project" value="UniProtKB-KW"/>
</dbReference>
<dbReference type="SUPFAM" id="SSF56059">
    <property type="entry name" value="Glutathione synthetase ATP-binding domain-like"/>
    <property type="match status" value="1"/>
</dbReference>
<feature type="domain" description="ATP-grasp" evidence="5">
    <location>
        <begin position="412"/>
        <end position="626"/>
    </location>
</feature>
<dbReference type="Gene3D" id="3.30.1490.20">
    <property type="entry name" value="ATP-grasp fold, A domain"/>
    <property type="match status" value="1"/>
</dbReference>
<dbReference type="PANTHER" id="PTHR23132:SF23">
    <property type="entry name" value="D-ALANINE--D-ALANINE LIGASE B"/>
    <property type="match status" value="1"/>
</dbReference>
<keyword evidence="3" id="KW-0067">ATP-binding</keyword>
<dbReference type="Gene3D" id="3.40.50.150">
    <property type="entry name" value="Vaccinia Virus protein VP39"/>
    <property type="match status" value="1"/>
</dbReference>
<dbReference type="InterPro" id="IPR011095">
    <property type="entry name" value="Dala_Dala_lig_C"/>
</dbReference>
<dbReference type="CDD" id="cd02440">
    <property type="entry name" value="AdoMet_MTases"/>
    <property type="match status" value="1"/>
</dbReference>
<protein>
    <submittedName>
        <fullName evidence="6">Methyltransferase domain-containing protein</fullName>
    </submittedName>
</protein>
<keyword evidence="3" id="KW-0547">Nucleotide-binding</keyword>
<dbReference type="RefSeq" id="WP_225698888.1">
    <property type="nucleotide sequence ID" value="NZ_JAIXNE010000005.1"/>
</dbReference>
<evidence type="ECO:0000256" key="4">
    <source>
        <dbReference type="SAM" id="MobiDB-lite"/>
    </source>
</evidence>
<dbReference type="Pfam" id="PF13649">
    <property type="entry name" value="Methyltransf_25"/>
    <property type="match status" value="1"/>
</dbReference>
<dbReference type="Gene3D" id="3.30.470.20">
    <property type="entry name" value="ATP-grasp fold, B domain"/>
    <property type="match status" value="1"/>
</dbReference>
<accession>A0A9X1HWF3</accession>
<gene>
    <name evidence="6" type="ORF">LDX50_24345</name>
</gene>
<evidence type="ECO:0000256" key="1">
    <source>
        <dbReference type="ARBA" id="ARBA00010871"/>
    </source>
</evidence>
<evidence type="ECO:0000313" key="6">
    <source>
        <dbReference type="EMBL" id="MCA6078027.1"/>
    </source>
</evidence>
<keyword evidence="6" id="KW-0489">Methyltransferase</keyword>
<dbReference type="InterPro" id="IPR029063">
    <property type="entry name" value="SAM-dependent_MTases_sf"/>
</dbReference>
<dbReference type="GO" id="GO:0008168">
    <property type="term" value="F:methyltransferase activity"/>
    <property type="evidence" value="ECO:0007669"/>
    <property type="project" value="UniProtKB-KW"/>
</dbReference>
<dbReference type="GO" id="GO:0005524">
    <property type="term" value="F:ATP binding"/>
    <property type="evidence" value="ECO:0007669"/>
    <property type="project" value="UniProtKB-UniRule"/>
</dbReference>
<dbReference type="Gene3D" id="2.20.25.110">
    <property type="entry name" value="S-adenosyl-L-methionine-dependent methyltransferases"/>
    <property type="match status" value="1"/>
</dbReference>
<dbReference type="PROSITE" id="PS50975">
    <property type="entry name" value="ATP_GRASP"/>
    <property type="match status" value="1"/>
</dbReference>
<reference evidence="6" key="1">
    <citation type="submission" date="2021-09" db="EMBL/GenBank/DDBJ databases">
        <title>Fulvivirga sp. isolated from coastal sediment.</title>
        <authorList>
            <person name="Yu H."/>
        </authorList>
    </citation>
    <scope>NUCLEOTIDE SEQUENCE</scope>
    <source>
        <strain evidence="6">1062</strain>
    </source>
</reference>
<organism evidence="6 7">
    <name type="scientific">Fulvivirga sedimenti</name>
    <dbReference type="NCBI Taxonomy" id="2879465"/>
    <lineage>
        <taxon>Bacteria</taxon>
        <taxon>Pseudomonadati</taxon>
        <taxon>Bacteroidota</taxon>
        <taxon>Cytophagia</taxon>
        <taxon>Cytophagales</taxon>
        <taxon>Fulvivirgaceae</taxon>
        <taxon>Fulvivirga</taxon>
    </lineage>
</organism>
<dbReference type="InterPro" id="IPR011761">
    <property type="entry name" value="ATP-grasp"/>
</dbReference>
<evidence type="ECO:0000313" key="7">
    <source>
        <dbReference type="Proteomes" id="UP001139409"/>
    </source>
</evidence>
<dbReference type="InterPro" id="IPR041698">
    <property type="entry name" value="Methyltransf_25"/>
</dbReference>
<comment type="similarity">
    <text evidence="1">Belongs to the D-alanine--D-alanine ligase family.</text>
</comment>
<dbReference type="EMBL" id="JAIXNE010000005">
    <property type="protein sequence ID" value="MCA6078027.1"/>
    <property type="molecule type" value="Genomic_DNA"/>
</dbReference>
<evidence type="ECO:0000259" key="5">
    <source>
        <dbReference type="PROSITE" id="PS50975"/>
    </source>
</evidence>
<dbReference type="SUPFAM" id="SSF53335">
    <property type="entry name" value="S-adenosyl-L-methionine-dependent methyltransferases"/>
    <property type="match status" value="1"/>
</dbReference>
<comment type="caution">
    <text evidence="6">The sequence shown here is derived from an EMBL/GenBank/DDBJ whole genome shotgun (WGS) entry which is preliminary data.</text>
</comment>